<keyword evidence="3 9" id="KW-1133">Transmembrane helix</keyword>
<evidence type="ECO:0000256" key="8">
    <source>
        <dbReference type="SAM" id="MobiDB-lite"/>
    </source>
</evidence>
<proteinExistence type="predicted"/>
<feature type="region of interest" description="Disordered" evidence="8">
    <location>
        <begin position="256"/>
        <end position="286"/>
    </location>
</feature>
<sequence length="873" mass="95375">MSSTTFASNVTPPAMLPTDLGNISTATDSTVATFTVTSSVAVTTTTRVSTTTVLATGELLAEISSEQHATNIAVVAVLAVVIVIGLLGNSLVLAAYRPRSGIAAVSPAVVFILAMAALDVASCLLSLPYEILDLLRPYDNDNVLLCRTFRFLTTICLPLTTYTFSHARWVVVGVILLTVTLNWPQVVLNGKVTIATHVPGVFGTDCNIMPDIPAVYSLLYHGVMYAIFAVSFTAYGVLYGRIFYVLWRKGWFDNPRPPAKRQSKKALVDSSTSSDSPRPGSRSVLELRRMGASDCGSPVNERKDIHCAKPVKEAQKVPQILYESPTGSKFDEEMSQRSHNQVSAVGESSSNAMTSPSDLRVKCGYTEKYPDSVTLTPQSLQPPERAVFSTNLDITYMGIDTQDVVTKLMLGGMNTNDLNEAFCAGKRSDFHETDTDAYVDFIVKDAEVCLEEKSSSETNEGSSRKSLHQTQDETNPSLISEDNGDHTTKDKAARTQSDHVTSENSVHHSLTDSTIQTPRDHVISENNVHYPTTDSVVQTSCDHAMNQTNVHHPKRDSAFQTKTSCDHAAIIPTTSLFLMKSCSNDEVAGLKGLNGTVREIREIRSDVSDDRKQQYLDTVKHDSNSQATQKQVSGRRTDGVILNGLCGHPLKAAEGREYPVKRTDAHGLDAVAGPNSAPCGQEKLNFRNSANRTWGRSGNPKLAMSASGSNHFGSPSAFRKSPSADKNAQSGQKYKKNNLEVGVRNSPIPSRKSTNASSNLPLGGDLDAYQIRRHGGKRLRMGKTTLMLSIVTLGAFLGYVPFLTVIVMKTSGARFQDVTSSTGDLVYMICIRSFVIHNVINPFVYFYVNPRFREKVYRVLRCVCRCLLRKKHG</sequence>
<evidence type="ECO:0000256" key="1">
    <source>
        <dbReference type="ARBA" id="ARBA00004141"/>
    </source>
</evidence>
<evidence type="ECO:0000256" key="9">
    <source>
        <dbReference type="SAM" id="Phobius"/>
    </source>
</evidence>
<keyword evidence="11" id="KW-1185">Reference proteome</keyword>
<evidence type="ECO:0000256" key="4">
    <source>
        <dbReference type="ARBA" id="ARBA00023040"/>
    </source>
</evidence>
<feature type="transmembrane region" description="Helical" evidence="9">
    <location>
        <begin position="108"/>
        <end position="129"/>
    </location>
</feature>
<name>A0ABD0J292_9CAEN</name>
<dbReference type="PRINTS" id="PR00237">
    <property type="entry name" value="GPCRRHODOPSN"/>
</dbReference>
<evidence type="ECO:0000313" key="11">
    <source>
        <dbReference type="Proteomes" id="UP001519460"/>
    </source>
</evidence>
<keyword evidence="7" id="KW-0807">Transducer</keyword>
<dbReference type="GO" id="GO:0016020">
    <property type="term" value="C:membrane"/>
    <property type="evidence" value="ECO:0007669"/>
    <property type="project" value="UniProtKB-SubCell"/>
</dbReference>
<feature type="compositionally biased region" description="Polar residues" evidence="8">
    <location>
        <begin position="747"/>
        <end position="760"/>
    </location>
</feature>
<feature type="transmembrane region" description="Helical" evidence="9">
    <location>
        <begin position="826"/>
        <end position="848"/>
    </location>
</feature>
<comment type="caution">
    <text evidence="10">The sequence shown here is derived from an EMBL/GenBank/DDBJ whole genome shotgun (WGS) entry which is preliminary data.</text>
</comment>
<feature type="compositionally biased region" description="Polar residues" evidence="8">
    <location>
        <begin position="468"/>
        <end position="480"/>
    </location>
</feature>
<evidence type="ECO:0000256" key="3">
    <source>
        <dbReference type="ARBA" id="ARBA00022989"/>
    </source>
</evidence>
<dbReference type="EMBL" id="JACVVK020000738">
    <property type="protein sequence ID" value="KAK7450674.1"/>
    <property type="molecule type" value="Genomic_DNA"/>
</dbReference>
<dbReference type="SUPFAM" id="SSF81321">
    <property type="entry name" value="Family A G protein-coupled receptor-like"/>
    <property type="match status" value="1"/>
</dbReference>
<feature type="transmembrane region" description="Helical" evidence="9">
    <location>
        <begin position="786"/>
        <end position="806"/>
    </location>
</feature>
<dbReference type="Proteomes" id="UP001519460">
    <property type="component" value="Unassembled WGS sequence"/>
</dbReference>
<dbReference type="PANTHER" id="PTHR24238">
    <property type="entry name" value="G-PROTEIN COUPLED RECEPTOR"/>
    <property type="match status" value="1"/>
</dbReference>
<feature type="compositionally biased region" description="Basic and acidic residues" evidence="8">
    <location>
        <begin position="483"/>
        <end position="510"/>
    </location>
</feature>
<evidence type="ECO:0000256" key="2">
    <source>
        <dbReference type="ARBA" id="ARBA00022692"/>
    </source>
</evidence>
<evidence type="ECO:0000256" key="5">
    <source>
        <dbReference type="ARBA" id="ARBA00023136"/>
    </source>
</evidence>
<dbReference type="CDD" id="cd00637">
    <property type="entry name" value="7tm_classA_rhodopsin-like"/>
    <property type="match status" value="1"/>
</dbReference>
<feature type="non-terminal residue" evidence="10">
    <location>
        <position position="873"/>
    </location>
</feature>
<evidence type="ECO:0000256" key="7">
    <source>
        <dbReference type="ARBA" id="ARBA00023224"/>
    </source>
</evidence>
<keyword evidence="6" id="KW-0675">Receptor</keyword>
<dbReference type="InterPro" id="IPR000276">
    <property type="entry name" value="GPCR_Rhodpsn"/>
</dbReference>
<comment type="subcellular location">
    <subcellularLocation>
        <location evidence="1">Membrane</location>
        <topology evidence="1">Multi-pass membrane protein</topology>
    </subcellularLocation>
</comment>
<protein>
    <recommendedName>
        <fullName evidence="12">G-protein coupled receptors family 1 profile domain-containing protein</fullName>
    </recommendedName>
</protein>
<keyword evidence="2 9" id="KW-0812">Transmembrane</keyword>
<keyword evidence="5 9" id="KW-0472">Membrane</keyword>
<dbReference type="PANTHER" id="PTHR24238:SF47">
    <property type="entry name" value="ECDYSTEROIDS_DOPAMINE RECEPTOR-RELATED"/>
    <property type="match status" value="1"/>
</dbReference>
<dbReference type="Gene3D" id="1.20.1070.10">
    <property type="entry name" value="Rhodopsin 7-helix transmembrane proteins"/>
    <property type="match status" value="2"/>
</dbReference>
<dbReference type="AlphaFoldDB" id="A0ABD0J292"/>
<organism evidence="10 11">
    <name type="scientific">Batillaria attramentaria</name>
    <dbReference type="NCBI Taxonomy" id="370345"/>
    <lineage>
        <taxon>Eukaryota</taxon>
        <taxon>Metazoa</taxon>
        <taxon>Spiralia</taxon>
        <taxon>Lophotrochozoa</taxon>
        <taxon>Mollusca</taxon>
        <taxon>Gastropoda</taxon>
        <taxon>Caenogastropoda</taxon>
        <taxon>Sorbeoconcha</taxon>
        <taxon>Cerithioidea</taxon>
        <taxon>Batillariidae</taxon>
        <taxon>Batillaria</taxon>
    </lineage>
</organism>
<evidence type="ECO:0000313" key="10">
    <source>
        <dbReference type="EMBL" id="KAK7450674.1"/>
    </source>
</evidence>
<dbReference type="GO" id="GO:0004930">
    <property type="term" value="F:G protein-coupled receptor activity"/>
    <property type="evidence" value="ECO:0007669"/>
    <property type="project" value="UniProtKB-KW"/>
</dbReference>
<feature type="compositionally biased region" description="Low complexity" evidence="8">
    <location>
        <begin position="269"/>
        <end position="283"/>
    </location>
</feature>
<feature type="transmembrane region" description="Helical" evidence="9">
    <location>
        <begin position="72"/>
        <end position="96"/>
    </location>
</feature>
<reference evidence="10 11" key="1">
    <citation type="journal article" date="2023" name="Sci. Data">
        <title>Genome assembly of the Korean intertidal mud-creeper Batillaria attramentaria.</title>
        <authorList>
            <person name="Patra A.K."/>
            <person name="Ho P.T."/>
            <person name="Jun S."/>
            <person name="Lee S.J."/>
            <person name="Kim Y."/>
            <person name="Won Y.J."/>
        </authorList>
    </citation>
    <scope>NUCLEOTIDE SEQUENCE [LARGE SCALE GENOMIC DNA]</scope>
    <source>
        <strain evidence="10">Wonlab-2016</strain>
    </source>
</reference>
<evidence type="ECO:0000256" key="6">
    <source>
        <dbReference type="ARBA" id="ARBA00023170"/>
    </source>
</evidence>
<accession>A0ABD0J292</accession>
<feature type="region of interest" description="Disordered" evidence="8">
    <location>
        <begin position="688"/>
        <end position="761"/>
    </location>
</feature>
<feature type="region of interest" description="Disordered" evidence="8">
    <location>
        <begin position="452"/>
        <end position="518"/>
    </location>
</feature>
<gene>
    <name evidence="10" type="ORF">BaRGS_00039919</name>
</gene>
<keyword evidence="4" id="KW-0297">G-protein coupled receptor</keyword>
<evidence type="ECO:0008006" key="12">
    <source>
        <dbReference type="Google" id="ProtNLM"/>
    </source>
</evidence>
<feature type="transmembrane region" description="Helical" evidence="9">
    <location>
        <begin position="223"/>
        <end position="247"/>
    </location>
</feature>